<reference evidence="1 2" key="1">
    <citation type="journal article" date="2018" name="Front. Microbiol.">
        <title>Hydrolytic Capabilities as a Key to Environmental Success: Chitinolytic and Cellulolytic Acidobacteria From Acidic Sub-arctic Soils and Boreal Peatlands.</title>
        <authorList>
            <person name="Belova S.E."/>
            <person name="Ravin N.V."/>
            <person name="Pankratov T.A."/>
            <person name="Rakitin A.L."/>
            <person name="Ivanova A.A."/>
            <person name="Beletsky A.V."/>
            <person name="Mardanov A.V."/>
            <person name="Sinninghe Damste J.S."/>
            <person name="Dedysh S.N."/>
        </authorList>
    </citation>
    <scope>NUCLEOTIDE SEQUENCE [LARGE SCALE GENOMIC DNA]</scope>
    <source>
        <strain evidence="1 2">SBC82</strain>
    </source>
</reference>
<dbReference type="AlphaFoldDB" id="A0A2Z5G8M6"/>
<dbReference type="EMBL" id="CP030840">
    <property type="protein sequence ID" value="AXC15613.1"/>
    <property type="molecule type" value="Genomic_DNA"/>
</dbReference>
<dbReference type="InterPro" id="IPR003738">
    <property type="entry name" value="SRAP"/>
</dbReference>
<keyword evidence="2" id="KW-1185">Reference proteome</keyword>
<dbReference type="InterPro" id="IPR036590">
    <property type="entry name" value="SRAP-like"/>
</dbReference>
<accession>A0A2Z5G8M6</accession>
<dbReference type="Pfam" id="PF02586">
    <property type="entry name" value="SRAP"/>
    <property type="match status" value="1"/>
</dbReference>
<evidence type="ECO:0000313" key="1">
    <source>
        <dbReference type="EMBL" id="AXC15613.1"/>
    </source>
</evidence>
<protein>
    <recommendedName>
        <fullName evidence="3">Abasic site processing protein</fullName>
    </recommendedName>
</protein>
<dbReference type="Gene3D" id="3.90.1680.10">
    <property type="entry name" value="SOS response associated peptidase-like"/>
    <property type="match status" value="1"/>
</dbReference>
<name>A0A2Z5G8M6_9BACT</name>
<dbReference type="GO" id="GO:0003697">
    <property type="term" value="F:single-stranded DNA binding"/>
    <property type="evidence" value="ECO:0007669"/>
    <property type="project" value="InterPro"/>
</dbReference>
<evidence type="ECO:0008006" key="3">
    <source>
        <dbReference type="Google" id="ProtNLM"/>
    </source>
</evidence>
<dbReference type="SUPFAM" id="SSF143081">
    <property type="entry name" value="BB1717-like"/>
    <property type="match status" value="1"/>
</dbReference>
<evidence type="ECO:0000313" key="2">
    <source>
        <dbReference type="Proteomes" id="UP000253606"/>
    </source>
</evidence>
<dbReference type="Proteomes" id="UP000253606">
    <property type="component" value="Chromosome"/>
</dbReference>
<sequence length="92" mass="10393">MLESFAIVTVDPNEVLEPFHNRCPLILEPKDYDHWLAPAESSHLPIDLVRTYPSESMKAWRVAPLKGDGPQLLEPLTTQPEAMQVTPSLFPE</sequence>
<proteinExistence type="predicted"/>
<dbReference type="KEGG" id="abas:ACPOL_6383"/>
<dbReference type="GO" id="GO:0106300">
    <property type="term" value="P:protein-DNA covalent cross-linking repair"/>
    <property type="evidence" value="ECO:0007669"/>
    <property type="project" value="InterPro"/>
</dbReference>
<organism evidence="1 2">
    <name type="scientific">Acidisarcina polymorpha</name>
    <dbReference type="NCBI Taxonomy" id="2211140"/>
    <lineage>
        <taxon>Bacteria</taxon>
        <taxon>Pseudomonadati</taxon>
        <taxon>Acidobacteriota</taxon>
        <taxon>Terriglobia</taxon>
        <taxon>Terriglobales</taxon>
        <taxon>Acidobacteriaceae</taxon>
        <taxon>Acidisarcina</taxon>
    </lineage>
</organism>
<gene>
    <name evidence="1" type="ORF">ACPOL_6383</name>
</gene>